<feature type="transmembrane region" description="Helical" evidence="9">
    <location>
        <begin position="321"/>
        <end position="342"/>
    </location>
</feature>
<keyword evidence="7 9" id="KW-0472">Membrane</keyword>
<feature type="transmembrane region" description="Helical" evidence="9">
    <location>
        <begin position="282"/>
        <end position="309"/>
    </location>
</feature>
<evidence type="ECO:0000259" key="10">
    <source>
        <dbReference type="PROSITE" id="PS50850"/>
    </source>
</evidence>
<evidence type="ECO:0000256" key="4">
    <source>
        <dbReference type="ARBA" id="ARBA00022475"/>
    </source>
</evidence>
<name>A0A238VR60_9ACTN</name>
<comment type="similarity">
    <text evidence="2">Belongs to the major facilitator superfamily. EmrB family.</text>
</comment>
<dbReference type="InterPro" id="IPR020846">
    <property type="entry name" value="MFS_dom"/>
</dbReference>
<reference evidence="12" key="1">
    <citation type="submission" date="2017-06" db="EMBL/GenBank/DDBJ databases">
        <authorList>
            <person name="Varghese N."/>
            <person name="Submissions S."/>
        </authorList>
    </citation>
    <scope>NUCLEOTIDE SEQUENCE [LARGE SCALE GENOMIC DNA]</scope>
    <source>
        <strain evidence="12">DSM 44485</strain>
    </source>
</reference>
<evidence type="ECO:0000256" key="1">
    <source>
        <dbReference type="ARBA" id="ARBA00004651"/>
    </source>
</evidence>
<organism evidence="11 12">
    <name type="scientific">Actinomadura mexicana</name>
    <dbReference type="NCBI Taxonomy" id="134959"/>
    <lineage>
        <taxon>Bacteria</taxon>
        <taxon>Bacillati</taxon>
        <taxon>Actinomycetota</taxon>
        <taxon>Actinomycetes</taxon>
        <taxon>Streptosporangiales</taxon>
        <taxon>Thermomonosporaceae</taxon>
        <taxon>Actinomadura</taxon>
    </lineage>
</organism>
<dbReference type="SUPFAM" id="SSF103473">
    <property type="entry name" value="MFS general substrate transporter"/>
    <property type="match status" value="1"/>
</dbReference>
<feature type="transmembrane region" description="Helical" evidence="9">
    <location>
        <begin position="382"/>
        <end position="403"/>
    </location>
</feature>
<evidence type="ECO:0000256" key="9">
    <source>
        <dbReference type="SAM" id="Phobius"/>
    </source>
</evidence>
<keyword evidence="5 9" id="KW-0812">Transmembrane</keyword>
<feature type="compositionally biased region" description="Basic and acidic residues" evidence="8">
    <location>
        <begin position="498"/>
        <end position="508"/>
    </location>
</feature>
<evidence type="ECO:0000256" key="3">
    <source>
        <dbReference type="ARBA" id="ARBA00022448"/>
    </source>
</evidence>
<comment type="subcellular location">
    <subcellularLocation>
        <location evidence="1">Cell membrane</location>
        <topology evidence="1">Multi-pass membrane protein</topology>
    </subcellularLocation>
</comment>
<feature type="transmembrane region" description="Helical" evidence="9">
    <location>
        <begin position="33"/>
        <end position="53"/>
    </location>
</feature>
<dbReference type="GO" id="GO:0005886">
    <property type="term" value="C:plasma membrane"/>
    <property type="evidence" value="ECO:0007669"/>
    <property type="project" value="UniProtKB-SubCell"/>
</dbReference>
<gene>
    <name evidence="11" type="ORF">SAMN06265355_102181</name>
</gene>
<feature type="transmembrane region" description="Helical" evidence="9">
    <location>
        <begin position="128"/>
        <end position="146"/>
    </location>
</feature>
<evidence type="ECO:0000313" key="11">
    <source>
        <dbReference type="EMBL" id="SNR36273.1"/>
    </source>
</evidence>
<evidence type="ECO:0000256" key="7">
    <source>
        <dbReference type="ARBA" id="ARBA00023136"/>
    </source>
</evidence>
<dbReference type="InterPro" id="IPR004638">
    <property type="entry name" value="EmrB-like"/>
</dbReference>
<protein>
    <submittedName>
        <fullName evidence="11">MFS transporter, DHA2 family, lincomycin resistance protein</fullName>
    </submittedName>
</protein>
<proteinExistence type="inferred from homology"/>
<dbReference type="OrthoDB" id="9812221at2"/>
<evidence type="ECO:0000256" key="5">
    <source>
        <dbReference type="ARBA" id="ARBA00022692"/>
    </source>
</evidence>
<evidence type="ECO:0000256" key="2">
    <source>
        <dbReference type="ARBA" id="ARBA00008537"/>
    </source>
</evidence>
<dbReference type="AlphaFoldDB" id="A0A238VR60"/>
<dbReference type="PANTHER" id="PTHR42718:SF9">
    <property type="entry name" value="MAJOR FACILITATOR SUPERFAMILY MULTIDRUG TRANSPORTER MFSC"/>
    <property type="match status" value="1"/>
</dbReference>
<feature type="region of interest" description="Disordered" evidence="8">
    <location>
        <begin position="486"/>
        <end position="508"/>
    </location>
</feature>
<evidence type="ECO:0000313" key="12">
    <source>
        <dbReference type="Proteomes" id="UP000198420"/>
    </source>
</evidence>
<keyword evidence="3" id="KW-0813">Transport</keyword>
<dbReference type="NCBIfam" id="TIGR00711">
    <property type="entry name" value="efflux_EmrB"/>
    <property type="match status" value="1"/>
</dbReference>
<dbReference type="Gene3D" id="1.20.1250.20">
    <property type="entry name" value="MFS general substrate transporter like domains"/>
    <property type="match status" value="1"/>
</dbReference>
<dbReference type="Proteomes" id="UP000198420">
    <property type="component" value="Unassembled WGS sequence"/>
</dbReference>
<dbReference type="InterPro" id="IPR036259">
    <property type="entry name" value="MFS_trans_sf"/>
</dbReference>
<feature type="transmembrane region" description="Helical" evidence="9">
    <location>
        <begin position="214"/>
        <end position="234"/>
    </location>
</feature>
<dbReference type="GO" id="GO:0022857">
    <property type="term" value="F:transmembrane transporter activity"/>
    <property type="evidence" value="ECO:0007669"/>
    <property type="project" value="InterPro"/>
</dbReference>
<feature type="transmembrane region" description="Helical" evidence="9">
    <location>
        <begin position="415"/>
        <end position="436"/>
    </location>
</feature>
<dbReference type="CDD" id="cd17503">
    <property type="entry name" value="MFS_LmrB_MDR_like"/>
    <property type="match status" value="1"/>
</dbReference>
<keyword evidence="12" id="KW-1185">Reference proteome</keyword>
<dbReference type="InterPro" id="IPR011701">
    <property type="entry name" value="MFS"/>
</dbReference>
<keyword evidence="4" id="KW-1003">Cell membrane</keyword>
<sequence>MTTTQEHAGGGSPETAARGAGAGRSKTPAVIRLLVLATFVVILNETIMINAIPRLMADMNVTEQAAQWLSTAFMLTMAAVIPVTGWFLQRVTTRRAYATAMGVFLAGTALASVAPVFEVLLLARIVQATGTAVMMPLLMTTLMTVVPQEDRGRVMGNVTMAISVAPAMGPAVSGLILQLGSWRLLFAAVLPIAALITWRGLGRLENVGEPQAGTIDWFSVAAAALGFGSLVYGLSRFGQGSAVLPAAIVALGAVTIAVFALRQLRLQRRDVPLLDLRVLRHPTYTLSLLLMALGFMAMMGSMILLPIYLQNLRGLTPLETGLLMMPGGLAMGLLGPVVGRLFDRFGGRMLIIPGAAGIVLALAGFTQISATMPYWQVLGLHSLLMVSLAAAFTPVFTLGLGALPAPLYSHGSSMLGTLQQVSAAFGTALVVTVMTGRAESRMADGVAATLAQLDGMRLAFVISAALSLAMVGVAFLLPRRVKAATEPEPPLTAGQPEAADRLLEPAPY</sequence>
<dbReference type="PRINTS" id="PR01036">
    <property type="entry name" value="TCRTETB"/>
</dbReference>
<feature type="transmembrane region" description="Helical" evidence="9">
    <location>
        <begin position="100"/>
        <end position="122"/>
    </location>
</feature>
<keyword evidence="6 9" id="KW-1133">Transmembrane helix</keyword>
<dbReference type="PANTHER" id="PTHR42718">
    <property type="entry name" value="MAJOR FACILITATOR SUPERFAMILY MULTIDRUG TRANSPORTER MFSC"/>
    <property type="match status" value="1"/>
</dbReference>
<feature type="transmembrane region" description="Helical" evidence="9">
    <location>
        <begin position="65"/>
        <end position="88"/>
    </location>
</feature>
<feature type="transmembrane region" description="Helical" evidence="9">
    <location>
        <begin position="158"/>
        <end position="178"/>
    </location>
</feature>
<feature type="region of interest" description="Disordered" evidence="8">
    <location>
        <begin position="1"/>
        <end position="22"/>
    </location>
</feature>
<dbReference type="Gene3D" id="1.20.1720.10">
    <property type="entry name" value="Multidrug resistance protein D"/>
    <property type="match status" value="1"/>
</dbReference>
<evidence type="ECO:0000256" key="6">
    <source>
        <dbReference type="ARBA" id="ARBA00022989"/>
    </source>
</evidence>
<dbReference type="EMBL" id="FZNP01000002">
    <property type="protein sequence ID" value="SNR36273.1"/>
    <property type="molecule type" value="Genomic_DNA"/>
</dbReference>
<feature type="transmembrane region" description="Helical" evidence="9">
    <location>
        <begin position="456"/>
        <end position="477"/>
    </location>
</feature>
<dbReference type="Pfam" id="PF07690">
    <property type="entry name" value="MFS_1"/>
    <property type="match status" value="1"/>
</dbReference>
<dbReference type="PROSITE" id="PS50850">
    <property type="entry name" value="MFS"/>
    <property type="match status" value="1"/>
</dbReference>
<feature type="domain" description="Major facilitator superfamily (MFS) profile" evidence="10">
    <location>
        <begin position="30"/>
        <end position="482"/>
    </location>
</feature>
<dbReference type="RefSeq" id="WP_089310484.1">
    <property type="nucleotide sequence ID" value="NZ_FZNP01000002.1"/>
</dbReference>
<feature type="transmembrane region" description="Helical" evidence="9">
    <location>
        <begin position="184"/>
        <end position="202"/>
    </location>
</feature>
<feature type="transmembrane region" description="Helical" evidence="9">
    <location>
        <begin position="349"/>
        <end position="370"/>
    </location>
</feature>
<accession>A0A238VR60</accession>
<feature type="transmembrane region" description="Helical" evidence="9">
    <location>
        <begin position="240"/>
        <end position="261"/>
    </location>
</feature>
<evidence type="ECO:0000256" key="8">
    <source>
        <dbReference type="SAM" id="MobiDB-lite"/>
    </source>
</evidence>